<organism evidence="4 5">
    <name type="scientific">Corynebacterium lujinxingii</name>
    <dbReference type="NCBI Taxonomy" id="2763010"/>
    <lineage>
        <taxon>Bacteria</taxon>
        <taxon>Bacillati</taxon>
        <taxon>Actinomycetota</taxon>
        <taxon>Actinomycetes</taxon>
        <taxon>Mycobacteriales</taxon>
        <taxon>Corynebacteriaceae</taxon>
        <taxon>Corynebacterium</taxon>
    </lineage>
</organism>
<keyword evidence="2" id="KW-0812">Transmembrane</keyword>
<feature type="transmembrane region" description="Helical" evidence="2">
    <location>
        <begin position="226"/>
        <end position="245"/>
    </location>
</feature>
<evidence type="ECO:0000256" key="2">
    <source>
        <dbReference type="SAM" id="Phobius"/>
    </source>
</evidence>
<dbReference type="Pfam" id="PF19877">
    <property type="entry name" value="DUF6350"/>
    <property type="match status" value="1"/>
</dbReference>
<keyword evidence="2" id="KW-1133">Transmembrane helix</keyword>
<dbReference type="InterPro" id="IPR045931">
    <property type="entry name" value="DUF6350"/>
</dbReference>
<feature type="transmembrane region" description="Helical" evidence="2">
    <location>
        <begin position="378"/>
        <end position="402"/>
    </location>
</feature>
<reference evidence="5 6" key="1">
    <citation type="submission" date="2020-08" db="EMBL/GenBank/DDBJ databases">
        <title>novel species in genus Corynebacterium.</title>
        <authorList>
            <person name="Zhang G."/>
        </authorList>
    </citation>
    <scope>NUCLEOTIDE SEQUENCE [LARGE SCALE GENOMIC DNA]</scope>
    <source>
        <strain evidence="5 6">zg-917</strain>
        <strain evidence="4">Zg-917</strain>
    </source>
</reference>
<feature type="transmembrane region" description="Helical" evidence="2">
    <location>
        <begin position="135"/>
        <end position="160"/>
    </location>
</feature>
<protein>
    <submittedName>
        <fullName evidence="4">Uncharacterized protein</fullName>
    </submittedName>
</protein>
<feature type="transmembrane region" description="Helical" evidence="2">
    <location>
        <begin position="319"/>
        <end position="337"/>
    </location>
</feature>
<dbReference type="EMBL" id="CP061032">
    <property type="protein sequence ID" value="QNP90769.1"/>
    <property type="molecule type" value="Genomic_DNA"/>
</dbReference>
<feature type="compositionally biased region" description="Low complexity" evidence="1">
    <location>
        <begin position="1"/>
        <end position="14"/>
    </location>
</feature>
<feature type="transmembrane region" description="Helical" evidence="2">
    <location>
        <begin position="344"/>
        <end position="366"/>
    </location>
</feature>
<keyword evidence="6" id="KW-1185">Reference proteome</keyword>
<dbReference type="KEGG" id="cluj:IAU68_03100"/>
<dbReference type="Proteomes" id="UP000642876">
    <property type="component" value="Unassembled WGS sequence"/>
</dbReference>
<evidence type="ECO:0000256" key="1">
    <source>
        <dbReference type="SAM" id="MobiDB-lite"/>
    </source>
</evidence>
<feature type="transmembrane region" description="Helical" evidence="2">
    <location>
        <begin position="172"/>
        <end position="194"/>
    </location>
</feature>
<proteinExistence type="predicted"/>
<dbReference type="Proteomes" id="UP000516235">
    <property type="component" value="Chromosome"/>
</dbReference>
<evidence type="ECO:0000313" key="5">
    <source>
        <dbReference type="Proteomes" id="UP000516235"/>
    </source>
</evidence>
<sequence length="412" mass="42746">MSTTPSPRPASSTSGRRKRNNGVSTRKITGIKRQDAPAKVPETTQERIKHYLPYVAVPNAVIALGILATCFAVILIAGWSLTYLPGAVGQVWFVFHGVPVRIDDIELAAVPLLPAMGVVALVARRIRAATAGRVSILDLTVLFGLVAAFALVLSAIAYFMVADASSVYAVQAPPVAAAFICPLLLHLVGYCLGVRKVVWQALAKRAGIPKESVDAGAVAGRIATRLFLAAGVVYLIFLAAGYARVGELLDQYPSVGWGGALGLIVLCLAYLPNAVVGTLAVLLGGSFTYGPGEINLFDAISVPYPPLPLFGALPAEVPVWAPVLLLIPAGVLAHCFISQRLSLVGIAATATWSALVGAGVGVFSAGRAGAYGVIGAQPWMLALLLFVWVAVTGAAVLGVAALRQRAADNSGR</sequence>
<feature type="transmembrane region" description="Helical" evidence="2">
    <location>
        <begin position="257"/>
        <end position="283"/>
    </location>
</feature>
<gene>
    <name evidence="3" type="ORF">H7348_09290</name>
    <name evidence="4" type="ORF">IAU68_03100</name>
</gene>
<feature type="transmembrane region" description="Helical" evidence="2">
    <location>
        <begin position="105"/>
        <end position="123"/>
    </location>
</feature>
<keyword evidence="2" id="KW-0472">Membrane</keyword>
<evidence type="ECO:0000313" key="4">
    <source>
        <dbReference type="EMBL" id="QNP90769.1"/>
    </source>
</evidence>
<feature type="region of interest" description="Disordered" evidence="1">
    <location>
        <begin position="1"/>
        <end position="36"/>
    </location>
</feature>
<evidence type="ECO:0000313" key="3">
    <source>
        <dbReference type="EMBL" id="MBC3179493.1"/>
    </source>
</evidence>
<dbReference type="AlphaFoldDB" id="A0A7H0K0F3"/>
<name>A0A7H0K0F3_9CORY</name>
<dbReference type="EMBL" id="JACMYE010000007">
    <property type="protein sequence ID" value="MBC3179493.1"/>
    <property type="molecule type" value="Genomic_DNA"/>
</dbReference>
<evidence type="ECO:0000313" key="6">
    <source>
        <dbReference type="Proteomes" id="UP000642876"/>
    </source>
</evidence>
<dbReference type="RefSeq" id="WP_171194527.1">
    <property type="nucleotide sequence ID" value="NZ_CP061032.1"/>
</dbReference>
<feature type="transmembrane region" description="Helical" evidence="2">
    <location>
        <begin position="57"/>
        <end position="85"/>
    </location>
</feature>
<accession>A0A7H0K0F3</accession>